<dbReference type="PANTHER" id="PTHR13096">
    <property type="entry name" value="MINA53 MYC INDUCED NUCLEAR ANTIGEN"/>
    <property type="match status" value="1"/>
</dbReference>
<dbReference type="InterPro" id="IPR003347">
    <property type="entry name" value="JmjC_dom"/>
</dbReference>
<keyword evidence="3" id="KW-0560">Oxidoreductase</keyword>
<reference evidence="6" key="1">
    <citation type="submission" date="2021-01" db="EMBL/GenBank/DDBJ databases">
        <authorList>
            <person name="Corre E."/>
            <person name="Pelletier E."/>
            <person name="Niang G."/>
            <person name="Scheremetjew M."/>
            <person name="Finn R."/>
            <person name="Kale V."/>
            <person name="Holt S."/>
            <person name="Cochrane G."/>
            <person name="Meng A."/>
            <person name="Brown T."/>
            <person name="Cohen L."/>
        </authorList>
    </citation>
    <scope>NUCLEOTIDE SEQUENCE</scope>
    <source>
        <strain evidence="6">CCMP147</strain>
    </source>
</reference>
<proteinExistence type="inferred from homology"/>
<accession>A0A7R9VM90</accession>
<keyword evidence="3" id="KW-0223">Dioxygenase</keyword>
<organism evidence="6">
    <name type="scientific">Pseudictyota dubia</name>
    <dbReference type="NCBI Taxonomy" id="2749911"/>
    <lineage>
        <taxon>Eukaryota</taxon>
        <taxon>Sar</taxon>
        <taxon>Stramenopiles</taxon>
        <taxon>Ochrophyta</taxon>
        <taxon>Bacillariophyta</taxon>
        <taxon>Mediophyceae</taxon>
        <taxon>Biddulphiophycidae</taxon>
        <taxon>Eupodiscales</taxon>
        <taxon>Odontellaceae</taxon>
        <taxon>Pseudictyota</taxon>
    </lineage>
</organism>
<dbReference type="InterPro" id="IPR039994">
    <property type="entry name" value="NO66-like"/>
</dbReference>
<feature type="region of interest" description="Disordered" evidence="4">
    <location>
        <begin position="128"/>
        <end position="148"/>
    </location>
</feature>
<dbReference type="GO" id="GO:0005506">
    <property type="term" value="F:iron ion binding"/>
    <property type="evidence" value="ECO:0007669"/>
    <property type="project" value="UniProtKB-UniRule"/>
</dbReference>
<dbReference type="PROSITE" id="PS51184">
    <property type="entry name" value="JMJC"/>
    <property type="match status" value="1"/>
</dbReference>
<keyword evidence="3" id="KW-0805">Transcription regulation</keyword>
<dbReference type="SUPFAM" id="SSF51197">
    <property type="entry name" value="Clavaminate synthase-like"/>
    <property type="match status" value="1"/>
</dbReference>
<comment type="similarity">
    <text evidence="3">Belongs to the ROX family.</text>
</comment>
<dbReference type="Gene3D" id="2.60.120.650">
    <property type="entry name" value="Cupin"/>
    <property type="match status" value="2"/>
</dbReference>
<dbReference type="PANTHER" id="PTHR13096:SF9">
    <property type="entry name" value="BIFUNCTIONAL LYSINE-SPECIFIC DEMETHYLASE AND HISTIDYL-HYDROXYLASE"/>
    <property type="match status" value="1"/>
</dbReference>
<evidence type="ECO:0000259" key="5">
    <source>
        <dbReference type="PROSITE" id="PS51184"/>
    </source>
</evidence>
<keyword evidence="3" id="KW-0539">Nucleus</keyword>
<feature type="region of interest" description="Disordered" evidence="4">
    <location>
        <begin position="59"/>
        <end position="89"/>
    </location>
</feature>
<feature type="domain" description="JmjC" evidence="5">
    <location>
        <begin position="302"/>
        <end position="453"/>
    </location>
</feature>
<evidence type="ECO:0000256" key="1">
    <source>
        <dbReference type="ARBA" id="ARBA00022723"/>
    </source>
</evidence>
<protein>
    <recommendedName>
        <fullName evidence="3">Bifunctional lysine-specific demethylase and histidyl-hydroxylase</fullName>
        <ecNumber evidence="3">1.14.11.-</ecNumber>
    </recommendedName>
</protein>
<keyword evidence="3" id="KW-0804">Transcription</keyword>
<comment type="cofactor">
    <cofactor evidence="3">
        <name>Fe(2+)</name>
        <dbReference type="ChEBI" id="CHEBI:29033"/>
    </cofactor>
    <text evidence="3">Binds 1 Fe(2+) ion per subunit.</text>
</comment>
<dbReference type="AlphaFoldDB" id="A0A7R9VM90"/>
<feature type="compositionally biased region" description="Basic and acidic residues" evidence="4">
    <location>
        <begin position="22"/>
        <end position="35"/>
    </location>
</feature>
<evidence type="ECO:0000313" key="6">
    <source>
        <dbReference type="EMBL" id="CAD8299012.1"/>
    </source>
</evidence>
<dbReference type="Pfam" id="PF08007">
    <property type="entry name" value="JmjC_2"/>
    <property type="match status" value="1"/>
</dbReference>
<comment type="subcellular location">
    <subcellularLocation>
        <location evidence="3">Nucleus</location>
    </subcellularLocation>
</comment>
<feature type="compositionally biased region" description="Low complexity" evidence="4">
    <location>
        <begin position="63"/>
        <end position="79"/>
    </location>
</feature>
<evidence type="ECO:0000256" key="3">
    <source>
        <dbReference type="RuleBase" id="RU366061"/>
    </source>
</evidence>
<sequence length="733" mass="81888">MSSLGVSVSDGKGEVSEEDKEGETPRDSGRYDKSEGSGCDAGRDACLVPIHPLSRLEPNKSFLRAPATPSTLPLPASSTDRQRRRNASAFRCDPDDSRFRERRSSAVGFHSVFWALVFFLSLCVGESSALPPESPPASCSSPYDSPKHRRTESLPLLDNLFPNHSLDGAWESHPLLSTVFPSLLLGSANRDSDVVPVVGLGDDTNDAARSRRISAFQSIFSLFDAHKVLSQPDLVHTEDFQLVKKIVRDGQEWNGMPPERSITSDHAAQLFDLGGFSLVVNAMQRRWGNIGAISRVMQEEVGCNYVSCNLYATPSVVEKRPPRPGEEPRPKMVAQRSGFESHWDWMDVIVVQISGSKLWSVATEPLVYLSTQDLKRKPTIEEMKEYIGDKGRYREFLLRPGDAMYIPRGFLHNASTVGPDAGLVNALFNGSEADNDGDDNDSTLWQEPSLHLTFGIEHTCMTTYEALLQHAMHLFGNTEAGKQVAVSSKKCGTEQDILWHHMLTLAISDVARRGCGGRREGFEDIPPYLSESWSATNGTASDSVGDMNDKIHGRDDWERDSCLLRKSVPRSNPWREVMAFRQKQNEENEFESSMCDSNMGHDSIDPVRTNYNSSLAALRNLASPRALSSFLRRLRNMADEGTLASYCLPLLRDWVILSCPQDELDSVTADDMLAAMQKFVQFAEEKYDVVLQQFEGHLQEYRDQEWRKDDYDLRAIGQLHKNEQSVSLQSLLG</sequence>
<comment type="function">
    <text evidence="3">Oxygenase that can act as both a histone lysine demethylase and a ribosomal histidine hydroxylase.</text>
</comment>
<dbReference type="GO" id="GO:0032453">
    <property type="term" value="F:histone H3K4 demethylase activity"/>
    <property type="evidence" value="ECO:0007669"/>
    <property type="project" value="TreeGrafter"/>
</dbReference>
<dbReference type="EC" id="1.14.11.-" evidence="3"/>
<gene>
    <name evidence="6" type="ORF">TDUB1175_LOCUS4203</name>
</gene>
<keyword evidence="2 3" id="KW-0408">Iron</keyword>
<dbReference type="EMBL" id="HBED01008612">
    <property type="protein sequence ID" value="CAD8299012.1"/>
    <property type="molecule type" value="Transcribed_RNA"/>
</dbReference>
<feature type="region of interest" description="Disordered" evidence="4">
    <location>
        <begin position="1"/>
        <end position="42"/>
    </location>
</feature>
<name>A0A7R9VM90_9STRA</name>
<feature type="compositionally biased region" description="Low complexity" evidence="4">
    <location>
        <begin position="128"/>
        <end position="142"/>
    </location>
</feature>
<dbReference type="GO" id="GO:0051864">
    <property type="term" value="F:histone H3K36 demethylase activity"/>
    <property type="evidence" value="ECO:0007669"/>
    <property type="project" value="TreeGrafter"/>
</dbReference>
<evidence type="ECO:0000256" key="2">
    <source>
        <dbReference type="ARBA" id="ARBA00023004"/>
    </source>
</evidence>
<dbReference type="GO" id="GO:0005730">
    <property type="term" value="C:nucleolus"/>
    <property type="evidence" value="ECO:0007669"/>
    <property type="project" value="TreeGrafter"/>
</dbReference>
<evidence type="ECO:0000256" key="4">
    <source>
        <dbReference type="SAM" id="MobiDB-lite"/>
    </source>
</evidence>
<keyword evidence="1 3" id="KW-0479">Metal-binding</keyword>